<dbReference type="RefSeq" id="WP_342808704.1">
    <property type="nucleotide sequence ID" value="NZ_JAOPJZ010000006.1"/>
</dbReference>
<dbReference type="AlphaFoldDB" id="A0AAP3E7M1"/>
<keyword evidence="1" id="KW-0812">Transmembrane</keyword>
<gene>
    <name evidence="2" type="ORF">OB919_10255</name>
</gene>
<evidence type="ECO:0000313" key="2">
    <source>
        <dbReference type="EMBL" id="MCU4752364.1"/>
    </source>
</evidence>
<dbReference type="Pfam" id="PF24365">
    <property type="entry name" value="DUF7521"/>
    <property type="match status" value="1"/>
</dbReference>
<dbReference type="Proteomes" id="UP001321047">
    <property type="component" value="Unassembled WGS sequence"/>
</dbReference>
<proteinExistence type="predicted"/>
<keyword evidence="3" id="KW-1185">Reference proteome</keyword>
<feature type="transmembrane region" description="Helical" evidence="1">
    <location>
        <begin position="12"/>
        <end position="29"/>
    </location>
</feature>
<reference evidence="2 3" key="1">
    <citation type="submission" date="2022-09" db="EMBL/GenBank/DDBJ databases">
        <title>Enrichment on poylsaccharides allowed isolation of novel metabolic and taxonomic groups of Haloarchaea.</title>
        <authorList>
            <person name="Sorokin D.Y."/>
            <person name="Elcheninov A.G."/>
            <person name="Khizhniak T.V."/>
            <person name="Kolganova T.V."/>
            <person name="Kublanov I.V."/>
        </authorList>
    </citation>
    <scope>NUCLEOTIDE SEQUENCE [LARGE SCALE GENOMIC DNA]</scope>
    <source>
        <strain evidence="2 3">AArc-curdl1</strain>
    </source>
</reference>
<dbReference type="InterPro" id="IPR055943">
    <property type="entry name" value="DUF7521"/>
</dbReference>
<organism evidence="2 3">
    <name type="scientific">Natronosalvus hydrolyticus</name>
    <dbReference type="NCBI Taxonomy" id="2979988"/>
    <lineage>
        <taxon>Archaea</taxon>
        <taxon>Methanobacteriati</taxon>
        <taxon>Methanobacteriota</taxon>
        <taxon>Stenosarchaea group</taxon>
        <taxon>Halobacteria</taxon>
        <taxon>Halobacteriales</taxon>
        <taxon>Natrialbaceae</taxon>
        <taxon>Natronosalvus</taxon>
    </lineage>
</organism>
<keyword evidence="1" id="KW-0472">Membrane</keyword>
<accession>A0AAP3E7M1</accession>
<dbReference type="EMBL" id="JAOPJZ010000006">
    <property type="protein sequence ID" value="MCU4752364.1"/>
    <property type="molecule type" value="Genomic_DNA"/>
</dbReference>
<sequence>MVHVTAHTELVIAKLIVVTLGLLIAYQAYRSYRRGNGRPMLFVSIGFLFISVGSVIEGLLYELDILTIYQASSIQTGIVAFGMLFVLYSLYGGSMSSQIIIRERNQP</sequence>
<keyword evidence="1" id="KW-1133">Transmembrane helix</keyword>
<evidence type="ECO:0000256" key="1">
    <source>
        <dbReference type="SAM" id="Phobius"/>
    </source>
</evidence>
<evidence type="ECO:0000313" key="3">
    <source>
        <dbReference type="Proteomes" id="UP001321047"/>
    </source>
</evidence>
<feature type="transmembrane region" description="Helical" evidence="1">
    <location>
        <begin position="67"/>
        <end position="91"/>
    </location>
</feature>
<comment type="caution">
    <text evidence="2">The sequence shown here is derived from an EMBL/GenBank/DDBJ whole genome shotgun (WGS) entry which is preliminary data.</text>
</comment>
<name>A0AAP3E7M1_9EURY</name>
<protein>
    <submittedName>
        <fullName evidence="2">Uncharacterized protein</fullName>
    </submittedName>
</protein>
<feature type="transmembrane region" description="Helical" evidence="1">
    <location>
        <begin position="41"/>
        <end position="61"/>
    </location>
</feature>